<dbReference type="PRINTS" id="PR00120">
    <property type="entry name" value="HATPASE"/>
</dbReference>
<dbReference type="PANTHER" id="PTHR24093">
    <property type="entry name" value="CATION TRANSPORTING ATPASE"/>
    <property type="match status" value="1"/>
</dbReference>
<dbReference type="InterPro" id="IPR001757">
    <property type="entry name" value="P_typ_ATPase"/>
</dbReference>
<dbReference type="HOGENOM" id="CLU_137922_0_0_11"/>
<proteinExistence type="predicted"/>
<dbReference type="Gene3D" id="1.20.1110.10">
    <property type="entry name" value="Calcium-transporting ATPase, transmembrane domain"/>
    <property type="match status" value="1"/>
</dbReference>
<dbReference type="GO" id="GO:0005388">
    <property type="term" value="F:P-type calcium transporter activity"/>
    <property type="evidence" value="ECO:0007669"/>
    <property type="project" value="TreeGrafter"/>
</dbReference>
<reference evidence="2 3" key="1">
    <citation type="journal article" date="2013" name="Genome Announc.">
        <title>Whole-Genome Sequences of Four Clinical Isolates of Mycobacterium tuberculosis from Tamil Nadu, South India.</title>
        <authorList>
            <person name="Narayanan S."/>
            <person name="Deshpande U."/>
        </authorList>
    </citation>
    <scope>NUCLEOTIDE SEQUENCE [LARGE SCALE GENOMIC DNA]</scope>
    <source>
        <strain evidence="2 3">CAS/NITR204</strain>
    </source>
</reference>
<dbReference type="AlphaFoldDB" id="R4M726"/>
<dbReference type="GO" id="GO:0016887">
    <property type="term" value="F:ATP hydrolysis activity"/>
    <property type="evidence" value="ECO:0007669"/>
    <property type="project" value="InterPro"/>
</dbReference>
<sequence>MAACHSAGIAVKMITGDHAGTATAIATEVGLLDNTEPAAGSVLTGAELAALSADQYPEAVDTASVFARVSPEQKLRLVQALQARGHVVAMTGDGVNDAPALRQANIGVAMGRGGTEVAKDAADMVLTDDDFATIEAAVEEGRGVFDNLTKFITWTLPTSSVRA</sequence>
<evidence type="ECO:0000313" key="2">
    <source>
        <dbReference type="EMBL" id="AGL27459.1"/>
    </source>
</evidence>
<dbReference type="SUPFAM" id="SSF56784">
    <property type="entry name" value="HAD-like"/>
    <property type="match status" value="1"/>
</dbReference>
<dbReference type="NCBIfam" id="TIGR01494">
    <property type="entry name" value="ATPase_P-type"/>
    <property type="match status" value="1"/>
</dbReference>
<dbReference type="GO" id="GO:0005886">
    <property type="term" value="C:plasma membrane"/>
    <property type="evidence" value="ECO:0007669"/>
    <property type="project" value="TreeGrafter"/>
</dbReference>
<protein>
    <submittedName>
        <fullName evidence="2">P-type HAD superfamily ATPase</fullName>
    </submittedName>
</protein>
<gene>
    <name evidence="2" type="ORF">J113_13780</name>
</gene>
<name>R4M726_MYCTX</name>
<dbReference type="GO" id="GO:0005524">
    <property type="term" value="F:ATP binding"/>
    <property type="evidence" value="ECO:0007669"/>
    <property type="project" value="InterPro"/>
</dbReference>
<dbReference type="Pfam" id="PF00702">
    <property type="entry name" value="Hydrolase"/>
    <property type="match status" value="1"/>
</dbReference>
<organism evidence="2 3">
    <name type="scientific">Mycobacterium tuberculosis CAS/NITR204</name>
    <dbReference type="NCBI Taxonomy" id="1310114"/>
    <lineage>
        <taxon>Bacteria</taxon>
        <taxon>Bacillati</taxon>
        <taxon>Actinomycetota</taxon>
        <taxon>Actinomycetes</taxon>
        <taxon>Mycobacteriales</taxon>
        <taxon>Mycobacteriaceae</taxon>
        <taxon>Mycobacterium</taxon>
        <taxon>Mycobacterium tuberculosis complex</taxon>
    </lineage>
</organism>
<accession>R4M726</accession>
<dbReference type="InterPro" id="IPR023214">
    <property type="entry name" value="HAD_sf"/>
</dbReference>
<evidence type="ECO:0000256" key="1">
    <source>
        <dbReference type="ARBA" id="ARBA00022842"/>
    </source>
</evidence>
<dbReference type="EMBL" id="CP005386">
    <property type="protein sequence ID" value="AGL27459.1"/>
    <property type="molecule type" value="Genomic_DNA"/>
</dbReference>
<dbReference type="KEGG" id="mtuc:J113_13780"/>
<dbReference type="BioCyc" id="MTUB1310114:G13A2-2025-MONOMER"/>
<evidence type="ECO:0000313" key="3">
    <source>
        <dbReference type="Proteomes" id="UP000013548"/>
    </source>
</evidence>
<dbReference type="Proteomes" id="UP000013548">
    <property type="component" value="Chromosome"/>
</dbReference>
<keyword evidence="1" id="KW-0460">Magnesium</keyword>
<dbReference type="Gene3D" id="3.40.50.1000">
    <property type="entry name" value="HAD superfamily/HAD-like"/>
    <property type="match status" value="1"/>
</dbReference>
<dbReference type="PANTHER" id="PTHR24093:SF506">
    <property type="entry name" value="CATION-TRANSPORTING ATPASE PMA1"/>
    <property type="match status" value="1"/>
</dbReference>
<dbReference type="PRINTS" id="PR00119">
    <property type="entry name" value="CATATPASE"/>
</dbReference>
<dbReference type="PATRIC" id="fig|1310114.3.peg.2901"/>
<dbReference type="InterPro" id="IPR036412">
    <property type="entry name" value="HAD-like_sf"/>
</dbReference>